<proteinExistence type="predicted"/>
<reference evidence="2" key="2">
    <citation type="journal article" date="2021" name="Microbiome">
        <title>Successional dynamics and alternative stable states in a saline activated sludge microbial community over 9 years.</title>
        <authorList>
            <person name="Wang Y."/>
            <person name="Ye J."/>
            <person name="Ju F."/>
            <person name="Liu L."/>
            <person name="Boyd J.A."/>
            <person name="Deng Y."/>
            <person name="Parks D.H."/>
            <person name="Jiang X."/>
            <person name="Yin X."/>
            <person name="Woodcroft B.J."/>
            <person name="Tyson G.W."/>
            <person name="Hugenholtz P."/>
            <person name="Polz M.F."/>
            <person name="Zhang T."/>
        </authorList>
    </citation>
    <scope>NUCLEOTIDE SEQUENCE</scope>
    <source>
        <strain evidence="2">HKST-UBA15</strain>
    </source>
</reference>
<dbReference type="AlphaFoldDB" id="A0A955I9X3"/>
<dbReference type="Proteomes" id="UP000745577">
    <property type="component" value="Unassembled WGS sequence"/>
</dbReference>
<evidence type="ECO:0000313" key="3">
    <source>
        <dbReference type="Proteomes" id="UP000745577"/>
    </source>
</evidence>
<protein>
    <submittedName>
        <fullName evidence="2">Uncharacterized protein</fullName>
    </submittedName>
</protein>
<reference evidence="2" key="1">
    <citation type="submission" date="2020-04" db="EMBL/GenBank/DDBJ databases">
        <authorList>
            <person name="Zhang T."/>
        </authorList>
    </citation>
    <scope>NUCLEOTIDE SEQUENCE</scope>
    <source>
        <strain evidence="2">HKST-UBA15</strain>
    </source>
</reference>
<keyword evidence="1" id="KW-1133">Transmembrane helix</keyword>
<keyword evidence="1" id="KW-0472">Membrane</keyword>
<comment type="caution">
    <text evidence="2">The sequence shown here is derived from an EMBL/GenBank/DDBJ whole genome shotgun (WGS) entry which is preliminary data.</text>
</comment>
<evidence type="ECO:0000313" key="2">
    <source>
        <dbReference type="EMBL" id="MCA9380367.1"/>
    </source>
</evidence>
<name>A0A955I9X3_9BACT</name>
<keyword evidence="1" id="KW-0812">Transmembrane</keyword>
<accession>A0A955I9X3</accession>
<sequence>MQDNSATPALQNAEIKKESIDKVQVIKIIISVLVIILLIVLVYFYRSKTVDDIESAQAEIIAQAVELNEIEQFSIYKEQAGGLYQGGSNQPQLAHRVKIQKQLEQIQPVNEEGVADSSGSIGVVFIGDPYTKGEIEIFQSYIQDDPKVNPALTFIDGSQDKFDTKYWEKSLFAWENLAQQVISNDLTTKQVQILWINLSFADYDVELQNSIDSYAESMENIIKNALINFPNSRVVYLSSPRNAINSNNGQYLEPNSYETAFAVREVIKHQEEGLLNFKEIIQTLDSEPVLLWGPYIWTKNSDGVKDFSYTEDGYESDGIALSTLGKQRFALDLYDFWTTYEFGRSWFLAN</sequence>
<gene>
    <name evidence="2" type="ORF">KC675_04275</name>
</gene>
<evidence type="ECO:0000256" key="1">
    <source>
        <dbReference type="SAM" id="Phobius"/>
    </source>
</evidence>
<dbReference type="EMBL" id="JAGQLL010000053">
    <property type="protein sequence ID" value="MCA9380367.1"/>
    <property type="molecule type" value="Genomic_DNA"/>
</dbReference>
<organism evidence="2 3">
    <name type="scientific">Candidatus Dojkabacteria bacterium</name>
    <dbReference type="NCBI Taxonomy" id="2099670"/>
    <lineage>
        <taxon>Bacteria</taxon>
        <taxon>Candidatus Dojkabacteria</taxon>
    </lineage>
</organism>
<feature type="transmembrane region" description="Helical" evidence="1">
    <location>
        <begin position="25"/>
        <end position="45"/>
    </location>
</feature>